<feature type="compositionally biased region" description="Basic and acidic residues" evidence="1">
    <location>
        <begin position="120"/>
        <end position="143"/>
    </location>
</feature>
<feature type="region of interest" description="Disordered" evidence="1">
    <location>
        <begin position="183"/>
        <end position="277"/>
    </location>
</feature>
<accession>X6PEQ8</accession>
<keyword evidence="2" id="KW-1133">Transmembrane helix</keyword>
<comment type="caution">
    <text evidence="3">The sequence shown here is derived from an EMBL/GenBank/DDBJ whole genome shotgun (WGS) entry which is preliminary data.</text>
</comment>
<evidence type="ECO:0000313" key="3">
    <source>
        <dbReference type="EMBL" id="ETO36970.1"/>
    </source>
</evidence>
<organism evidence="3 4">
    <name type="scientific">Reticulomyxa filosa</name>
    <dbReference type="NCBI Taxonomy" id="46433"/>
    <lineage>
        <taxon>Eukaryota</taxon>
        <taxon>Sar</taxon>
        <taxon>Rhizaria</taxon>
        <taxon>Retaria</taxon>
        <taxon>Foraminifera</taxon>
        <taxon>Monothalamids</taxon>
        <taxon>Reticulomyxidae</taxon>
        <taxon>Reticulomyxa</taxon>
    </lineage>
</organism>
<feature type="compositionally biased region" description="Basic and acidic residues" evidence="1">
    <location>
        <begin position="212"/>
        <end position="221"/>
    </location>
</feature>
<proteinExistence type="predicted"/>
<feature type="compositionally biased region" description="Basic and acidic residues" evidence="1">
    <location>
        <begin position="247"/>
        <end position="266"/>
    </location>
</feature>
<keyword evidence="4" id="KW-1185">Reference proteome</keyword>
<reference evidence="3 4" key="1">
    <citation type="journal article" date="2013" name="Curr. Biol.">
        <title>The Genome of the Foraminiferan Reticulomyxa filosa.</title>
        <authorList>
            <person name="Glockner G."/>
            <person name="Hulsmann N."/>
            <person name="Schleicher M."/>
            <person name="Noegel A.A."/>
            <person name="Eichinger L."/>
            <person name="Gallinger C."/>
            <person name="Pawlowski J."/>
            <person name="Sierra R."/>
            <person name="Euteneuer U."/>
            <person name="Pillet L."/>
            <person name="Moustafa A."/>
            <person name="Platzer M."/>
            <person name="Groth M."/>
            <person name="Szafranski K."/>
            <person name="Schliwa M."/>
        </authorList>
    </citation>
    <scope>NUCLEOTIDE SEQUENCE [LARGE SCALE GENOMIC DNA]</scope>
</reference>
<dbReference type="EMBL" id="ASPP01000089">
    <property type="protein sequence ID" value="ETO36970.1"/>
    <property type="molecule type" value="Genomic_DNA"/>
</dbReference>
<dbReference type="Proteomes" id="UP000023152">
    <property type="component" value="Unassembled WGS sequence"/>
</dbReference>
<evidence type="ECO:0000256" key="2">
    <source>
        <dbReference type="SAM" id="Phobius"/>
    </source>
</evidence>
<evidence type="ECO:0000313" key="4">
    <source>
        <dbReference type="Proteomes" id="UP000023152"/>
    </source>
</evidence>
<evidence type="ECO:0000256" key="1">
    <source>
        <dbReference type="SAM" id="MobiDB-lite"/>
    </source>
</evidence>
<dbReference type="AlphaFoldDB" id="X6PEQ8"/>
<keyword evidence="2" id="KW-0812">Transmembrane</keyword>
<dbReference type="OrthoDB" id="1711136at2759"/>
<feature type="non-terminal residue" evidence="3">
    <location>
        <position position="1"/>
    </location>
</feature>
<sequence>NKKITSKTQQHYNIIKKNSKQTKICKYLKIYYFLCYWVSCCYSQFINLFVFGSLILYGFAYCKHSQKEQTKIPINITLFFHLGSISKFKSYKDNFFNKKFQKIFWSHSMSSGHQRKTQHQQRDRTTQHMEEKNKAKETMKSDDEMELERMSFFDIKQTTNIDNLKFFENRPLESWRDFSQKETLTNLDDNQHKSINEEERENTPSPQIAKKKAGDNYEKNSNKPLKHRSVTQVLRHDETPKKTLPVDSEKESKTAFKRMKEHEGRESTQSSPEPVQDHKKKYSMWTILQFHFKNNIIFYTYPSPALSRHTTEVSPKKMTQEIDFYSYHNNKQVIVAEQYDRHSLQTVSELEYIYVSTQTLQEAAQAHVHQISVLQRMTEQLRGEISNRLDAHWHCRKCNVMPCGYILLPCRHLGLCWLCDTTGIVSVCHVCSRKAEKMMIDFSE</sequence>
<gene>
    <name evidence="3" type="ORF">RFI_00091</name>
</gene>
<feature type="region of interest" description="Disordered" evidence="1">
    <location>
        <begin position="111"/>
        <end position="143"/>
    </location>
</feature>
<keyword evidence="2" id="KW-0472">Membrane</keyword>
<protein>
    <submittedName>
        <fullName evidence="3">Uncharacterized protein</fullName>
    </submittedName>
</protein>
<name>X6PEQ8_RETFI</name>
<feature type="transmembrane region" description="Helical" evidence="2">
    <location>
        <begin position="30"/>
        <end position="60"/>
    </location>
</feature>